<dbReference type="OrthoDB" id="1919407at2759"/>
<keyword evidence="1" id="KW-0472">Membrane</keyword>
<evidence type="ECO:0000256" key="1">
    <source>
        <dbReference type="SAM" id="Phobius"/>
    </source>
</evidence>
<keyword evidence="1" id="KW-0812">Transmembrane</keyword>
<dbReference type="RefSeq" id="XP_004513120.1">
    <property type="nucleotide sequence ID" value="XM_004513063.3"/>
</dbReference>
<gene>
    <name evidence="3" type="primary">LOC101512484</name>
</gene>
<keyword evidence="2" id="KW-1185">Reference proteome</keyword>
<name>A0A1S2Z158_CICAR</name>
<dbReference type="Proteomes" id="UP000087171">
    <property type="component" value="Chromosome Ca8"/>
</dbReference>
<sequence>MDIITEEVIWKEIEVSESYLVCSMYEQAASLASSILERLRHDYHDIATQDMLESISMVLLQAFNQIGRTSEIFDQLRHHFVSLKAIPAQVLLTGACFQIEQSSALGVREFLEEFLDGWSLGDGQYDAFIAEANVEHGSRLERHFILGIDEYLEVVEVYAVTLLATILEDVDLAISWVENAPLAEENRQGLLRRLHSMHSLKSTNLSQVSSLQSPTNNNATYLLKEPHEREGSPEALKGKHADYKMFRFKDGVSKLSEQIDTCFWCFRSVNLKFGNAKFVVSSGKIMLGCLILFICYVFRRKQATLKRIVRRQLIAAKRALVDLWQLAFSYQVNPLAAVEPLSAATRQGQ</sequence>
<evidence type="ECO:0000313" key="3">
    <source>
        <dbReference type="RefSeq" id="XP_004513120.1"/>
    </source>
</evidence>
<dbReference type="PaxDb" id="3827-XP_004513120.1"/>
<dbReference type="GO" id="GO:0015919">
    <property type="term" value="P:peroxisomal membrane transport"/>
    <property type="evidence" value="ECO:0007669"/>
    <property type="project" value="InterPro"/>
</dbReference>
<dbReference type="eggNOG" id="ENOG502QV2J">
    <property type="taxonomic scope" value="Eukaryota"/>
</dbReference>
<dbReference type="GeneID" id="101512484"/>
<reference evidence="3" key="2">
    <citation type="submission" date="2025-08" db="UniProtKB">
        <authorList>
            <consortium name="RefSeq"/>
        </authorList>
    </citation>
    <scope>IDENTIFICATION</scope>
    <source>
        <tissue evidence="3">Etiolated seedlings</tissue>
    </source>
</reference>
<accession>A0A1S2Z158</accession>
<dbReference type="PANTHER" id="PTHR36361:SF1">
    <property type="entry name" value="PROTEIN APEM9"/>
    <property type="match status" value="1"/>
</dbReference>
<keyword evidence="1" id="KW-1133">Transmembrane helix</keyword>
<dbReference type="InterPro" id="IPR034571">
    <property type="entry name" value="APEM9"/>
</dbReference>
<evidence type="ECO:0000313" key="2">
    <source>
        <dbReference type="Proteomes" id="UP000087171"/>
    </source>
</evidence>
<dbReference type="PANTHER" id="PTHR36361">
    <property type="entry name" value="PROTEIN APEM9"/>
    <property type="match status" value="1"/>
</dbReference>
<feature type="transmembrane region" description="Helical" evidence="1">
    <location>
        <begin position="278"/>
        <end position="298"/>
    </location>
</feature>
<proteinExistence type="predicted"/>
<dbReference type="STRING" id="3827.A0A1S2Z158"/>
<protein>
    <submittedName>
        <fullName evidence="3">Protein APEM9</fullName>
    </submittedName>
</protein>
<dbReference type="AlphaFoldDB" id="A0A1S2Z158"/>
<reference evidence="2" key="1">
    <citation type="journal article" date="2013" name="Nat. Biotechnol.">
        <title>Draft genome sequence of chickpea (Cicer arietinum) provides a resource for trait improvement.</title>
        <authorList>
            <person name="Varshney R.K."/>
            <person name="Song C."/>
            <person name="Saxena R.K."/>
            <person name="Azam S."/>
            <person name="Yu S."/>
            <person name="Sharpe A.G."/>
            <person name="Cannon S."/>
            <person name="Baek J."/>
            <person name="Rosen B.D."/>
            <person name="Tar'an B."/>
            <person name="Millan T."/>
            <person name="Zhang X."/>
            <person name="Ramsay L.D."/>
            <person name="Iwata A."/>
            <person name="Wang Y."/>
            <person name="Nelson W."/>
            <person name="Farmer A.D."/>
            <person name="Gaur P.M."/>
            <person name="Soderlund C."/>
            <person name="Penmetsa R.V."/>
            <person name="Xu C."/>
            <person name="Bharti A.K."/>
            <person name="He W."/>
            <person name="Winter P."/>
            <person name="Zhao S."/>
            <person name="Hane J.K."/>
            <person name="Carrasquilla-Garcia N."/>
            <person name="Condie J.A."/>
            <person name="Upadhyaya H.D."/>
            <person name="Luo M.C."/>
            <person name="Thudi M."/>
            <person name="Gowda C.L."/>
            <person name="Singh N.P."/>
            <person name="Lichtenzveig J."/>
            <person name="Gali K.K."/>
            <person name="Rubio J."/>
            <person name="Nadarajan N."/>
            <person name="Dolezel J."/>
            <person name="Bansal K.C."/>
            <person name="Xu X."/>
            <person name="Edwards D."/>
            <person name="Zhang G."/>
            <person name="Kahl G."/>
            <person name="Gil J."/>
            <person name="Singh K.B."/>
            <person name="Datta S.K."/>
            <person name="Jackson S.A."/>
            <person name="Wang J."/>
            <person name="Cook D.R."/>
        </authorList>
    </citation>
    <scope>NUCLEOTIDE SEQUENCE [LARGE SCALE GENOMIC DNA]</scope>
    <source>
        <strain evidence="2">cv. CDC Frontier</strain>
    </source>
</reference>
<organism evidence="2 3">
    <name type="scientific">Cicer arietinum</name>
    <name type="common">Chickpea</name>
    <name type="synonym">Garbanzo</name>
    <dbReference type="NCBI Taxonomy" id="3827"/>
    <lineage>
        <taxon>Eukaryota</taxon>
        <taxon>Viridiplantae</taxon>
        <taxon>Streptophyta</taxon>
        <taxon>Embryophyta</taxon>
        <taxon>Tracheophyta</taxon>
        <taxon>Spermatophyta</taxon>
        <taxon>Magnoliopsida</taxon>
        <taxon>eudicotyledons</taxon>
        <taxon>Gunneridae</taxon>
        <taxon>Pentapetalae</taxon>
        <taxon>rosids</taxon>
        <taxon>fabids</taxon>
        <taxon>Fabales</taxon>
        <taxon>Fabaceae</taxon>
        <taxon>Papilionoideae</taxon>
        <taxon>50 kb inversion clade</taxon>
        <taxon>NPAAA clade</taxon>
        <taxon>Hologalegina</taxon>
        <taxon>IRL clade</taxon>
        <taxon>Cicereae</taxon>
        <taxon>Cicer</taxon>
    </lineage>
</organism>
<dbReference type="KEGG" id="cam:101512484"/>